<keyword evidence="2" id="KW-1185">Reference proteome</keyword>
<dbReference type="STRING" id="1073089.A0A1L9RI82"/>
<reference evidence="2" key="1">
    <citation type="journal article" date="2017" name="Genome Biol.">
        <title>Comparative genomics reveals high biological diversity and specific adaptations in the industrially and medically important fungal genus Aspergillus.</title>
        <authorList>
            <person name="de Vries R.P."/>
            <person name="Riley R."/>
            <person name="Wiebenga A."/>
            <person name="Aguilar-Osorio G."/>
            <person name="Amillis S."/>
            <person name="Uchima C.A."/>
            <person name="Anderluh G."/>
            <person name="Asadollahi M."/>
            <person name="Askin M."/>
            <person name="Barry K."/>
            <person name="Battaglia E."/>
            <person name="Bayram O."/>
            <person name="Benocci T."/>
            <person name="Braus-Stromeyer S.A."/>
            <person name="Caldana C."/>
            <person name="Canovas D."/>
            <person name="Cerqueira G.C."/>
            <person name="Chen F."/>
            <person name="Chen W."/>
            <person name="Choi C."/>
            <person name="Clum A."/>
            <person name="Dos Santos R.A."/>
            <person name="Damasio A.R."/>
            <person name="Diallinas G."/>
            <person name="Emri T."/>
            <person name="Fekete E."/>
            <person name="Flipphi M."/>
            <person name="Freyberg S."/>
            <person name="Gallo A."/>
            <person name="Gournas C."/>
            <person name="Habgood R."/>
            <person name="Hainaut M."/>
            <person name="Harispe M.L."/>
            <person name="Henrissat B."/>
            <person name="Hilden K.S."/>
            <person name="Hope R."/>
            <person name="Hossain A."/>
            <person name="Karabika E."/>
            <person name="Karaffa L."/>
            <person name="Karanyi Z."/>
            <person name="Krasevec N."/>
            <person name="Kuo A."/>
            <person name="Kusch H."/>
            <person name="LaButti K."/>
            <person name="Lagendijk E.L."/>
            <person name="Lapidus A."/>
            <person name="Levasseur A."/>
            <person name="Lindquist E."/>
            <person name="Lipzen A."/>
            <person name="Logrieco A.F."/>
            <person name="MacCabe A."/>
            <person name="Maekelae M.R."/>
            <person name="Malavazi I."/>
            <person name="Melin P."/>
            <person name="Meyer V."/>
            <person name="Mielnichuk N."/>
            <person name="Miskei M."/>
            <person name="Molnar A.P."/>
            <person name="Mule G."/>
            <person name="Ngan C.Y."/>
            <person name="Orejas M."/>
            <person name="Orosz E."/>
            <person name="Ouedraogo J.P."/>
            <person name="Overkamp K.M."/>
            <person name="Park H.-S."/>
            <person name="Perrone G."/>
            <person name="Piumi F."/>
            <person name="Punt P.J."/>
            <person name="Ram A.F."/>
            <person name="Ramon A."/>
            <person name="Rauscher S."/>
            <person name="Record E."/>
            <person name="Riano-Pachon D.M."/>
            <person name="Robert V."/>
            <person name="Roehrig J."/>
            <person name="Ruller R."/>
            <person name="Salamov A."/>
            <person name="Salih N.S."/>
            <person name="Samson R.A."/>
            <person name="Sandor E."/>
            <person name="Sanguinetti M."/>
            <person name="Schuetze T."/>
            <person name="Sepcic K."/>
            <person name="Shelest E."/>
            <person name="Sherlock G."/>
            <person name="Sophianopoulou V."/>
            <person name="Squina F.M."/>
            <person name="Sun H."/>
            <person name="Susca A."/>
            <person name="Todd R.B."/>
            <person name="Tsang A."/>
            <person name="Unkles S.E."/>
            <person name="van de Wiele N."/>
            <person name="van Rossen-Uffink D."/>
            <person name="Oliveira J.V."/>
            <person name="Vesth T.C."/>
            <person name="Visser J."/>
            <person name="Yu J.-H."/>
            <person name="Zhou M."/>
            <person name="Andersen M.R."/>
            <person name="Archer D.B."/>
            <person name="Baker S.E."/>
            <person name="Benoit I."/>
            <person name="Brakhage A.A."/>
            <person name="Braus G.H."/>
            <person name="Fischer R."/>
            <person name="Frisvad J.C."/>
            <person name="Goldman G.H."/>
            <person name="Houbraken J."/>
            <person name="Oakley B."/>
            <person name="Pocsi I."/>
            <person name="Scazzocchio C."/>
            <person name="Seiboth B."/>
            <person name="vanKuyk P.A."/>
            <person name="Wortman J."/>
            <person name="Dyer P.S."/>
            <person name="Grigoriev I.V."/>
        </authorList>
    </citation>
    <scope>NUCLEOTIDE SEQUENCE [LARGE SCALE GENOMIC DNA]</scope>
    <source>
        <strain evidence="2">DTO 134E9</strain>
    </source>
</reference>
<dbReference type="OrthoDB" id="329835at2759"/>
<dbReference type="GeneID" id="63755258"/>
<dbReference type="EMBL" id="KV878212">
    <property type="protein sequence ID" value="OJJ34640.1"/>
    <property type="molecule type" value="Genomic_DNA"/>
</dbReference>
<protein>
    <submittedName>
        <fullName evidence="1">Uncharacterized protein</fullName>
    </submittedName>
</protein>
<accession>A0A1L9RI82</accession>
<dbReference type="Proteomes" id="UP000184383">
    <property type="component" value="Unassembled WGS sequence"/>
</dbReference>
<dbReference type="VEuPathDB" id="FungiDB:ASPWEDRAFT_739321"/>
<name>A0A1L9RI82_ASPWE</name>
<organism evidence="1 2">
    <name type="scientific">Aspergillus wentii DTO 134E9</name>
    <dbReference type="NCBI Taxonomy" id="1073089"/>
    <lineage>
        <taxon>Eukaryota</taxon>
        <taxon>Fungi</taxon>
        <taxon>Dikarya</taxon>
        <taxon>Ascomycota</taxon>
        <taxon>Pezizomycotina</taxon>
        <taxon>Eurotiomycetes</taxon>
        <taxon>Eurotiomycetidae</taxon>
        <taxon>Eurotiales</taxon>
        <taxon>Aspergillaceae</taxon>
        <taxon>Aspergillus</taxon>
        <taxon>Aspergillus subgen. Cremei</taxon>
    </lineage>
</organism>
<evidence type="ECO:0000313" key="1">
    <source>
        <dbReference type="EMBL" id="OJJ34640.1"/>
    </source>
</evidence>
<gene>
    <name evidence="1" type="ORF">ASPWEDRAFT_739321</name>
</gene>
<dbReference type="RefSeq" id="XP_040688316.1">
    <property type="nucleotide sequence ID" value="XM_040839410.1"/>
</dbReference>
<evidence type="ECO:0000313" key="2">
    <source>
        <dbReference type="Proteomes" id="UP000184383"/>
    </source>
</evidence>
<dbReference type="AlphaFoldDB" id="A0A1L9RI82"/>
<proteinExistence type="predicted"/>
<sequence length="193" mass="21853">MKSGDQSTSRSGLFHPALFCPWYRRTAILVKLRRREYIHERSGQVSRQAFLGLLDHHCGHDQPILTSATAHIIIGVKITGEGYMGKLFARHRLYSHPEVVTLNEKDDNGKPQIDARKVLLMATSLQDARRIVSQALVNKWTYTYRLIAEDTEIDPQAPLYTFGVDPLLPSCANMNTVANIKPTLESRKSINRV</sequence>